<comment type="caution">
    <text evidence="3">The sequence shown here is derived from an EMBL/GenBank/DDBJ whole genome shotgun (WGS) entry which is preliminary data.</text>
</comment>
<name>A0A1Y2HEW0_9FUNG</name>
<proteinExistence type="predicted"/>
<keyword evidence="1" id="KW-0479">Metal-binding</keyword>
<keyword evidence="1" id="KW-0862">Zinc</keyword>
<evidence type="ECO:0000259" key="2">
    <source>
        <dbReference type="PROSITE" id="PS50966"/>
    </source>
</evidence>
<organism evidence="3 4">
    <name type="scientific">Catenaria anguillulae PL171</name>
    <dbReference type="NCBI Taxonomy" id="765915"/>
    <lineage>
        <taxon>Eukaryota</taxon>
        <taxon>Fungi</taxon>
        <taxon>Fungi incertae sedis</taxon>
        <taxon>Blastocladiomycota</taxon>
        <taxon>Blastocladiomycetes</taxon>
        <taxon>Blastocladiales</taxon>
        <taxon>Catenariaceae</taxon>
        <taxon>Catenaria</taxon>
    </lineage>
</organism>
<dbReference type="InterPro" id="IPR007527">
    <property type="entry name" value="Znf_SWIM"/>
</dbReference>
<dbReference type="GO" id="GO:0008270">
    <property type="term" value="F:zinc ion binding"/>
    <property type="evidence" value="ECO:0007669"/>
    <property type="project" value="UniProtKB-KW"/>
</dbReference>
<dbReference type="Proteomes" id="UP000193411">
    <property type="component" value="Unassembled WGS sequence"/>
</dbReference>
<evidence type="ECO:0000313" key="4">
    <source>
        <dbReference type="Proteomes" id="UP000193411"/>
    </source>
</evidence>
<keyword evidence="1" id="KW-0863">Zinc-finger</keyword>
<accession>A0A1Y2HEW0</accession>
<evidence type="ECO:0000256" key="1">
    <source>
        <dbReference type="PROSITE-ProRule" id="PRU00325"/>
    </source>
</evidence>
<protein>
    <recommendedName>
        <fullName evidence="2">SWIM-type domain-containing protein</fullName>
    </recommendedName>
</protein>
<evidence type="ECO:0000313" key="3">
    <source>
        <dbReference type="EMBL" id="ORZ32544.1"/>
    </source>
</evidence>
<dbReference type="PROSITE" id="PS50966">
    <property type="entry name" value="ZF_SWIM"/>
    <property type="match status" value="1"/>
</dbReference>
<reference evidence="3 4" key="1">
    <citation type="submission" date="2016-07" db="EMBL/GenBank/DDBJ databases">
        <title>Pervasive Adenine N6-methylation of Active Genes in Fungi.</title>
        <authorList>
            <consortium name="DOE Joint Genome Institute"/>
            <person name="Mondo S.J."/>
            <person name="Dannebaum R.O."/>
            <person name="Kuo R.C."/>
            <person name="Labutti K."/>
            <person name="Haridas S."/>
            <person name="Kuo A."/>
            <person name="Salamov A."/>
            <person name="Ahrendt S.R."/>
            <person name="Lipzen A."/>
            <person name="Sullivan W."/>
            <person name="Andreopoulos W.B."/>
            <person name="Clum A."/>
            <person name="Lindquist E."/>
            <person name="Daum C."/>
            <person name="Ramamoorthy G.K."/>
            <person name="Gryganskyi A."/>
            <person name="Culley D."/>
            <person name="Magnuson J.K."/>
            <person name="James T.Y."/>
            <person name="O'Malley M.A."/>
            <person name="Stajich J.E."/>
            <person name="Spatafora J.W."/>
            <person name="Visel A."/>
            <person name="Grigoriev I.V."/>
        </authorList>
    </citation>
    <scope>NUCLEOTIDE SEQUENCE [LARGE SCALE GENOMIC DNA]</scope>
    <source>
        <strain evidence="3 4">PL171</strain>
    </source>
</reference>
<feature type="domain" description="SWIM-type" evidence="2">
    <location>
        <begin position="137"/>
        <end position="188"/>
    </location>
</feature>
<dbReference type="EMBL" id="MCFL01000045">
    <property type="protein sequence ID" value="ORZ32544.1"/>
    <property type="molecule type" value="Genomic_DNA"/>
</dbReference>
<keyword evidence="4" id="KW-1185">Reference proteome</keyword>
<gene>
    <name evidence="3" type="ORF">BCR44DRAFT_1440072</name>
</gene>
<dbReference type="AlphaFoldDB" id="A0A1Y2HEW0"/>
<sequence length="217" mass="23803">MSSNMINSDVDAIILSDSSDDEVIFVGETVILLDASDEDVDSAEANAPHSNRINLEYALIGGRRYGTQTHVLKPDDDADLLLPTSAGEQPPPNAVYRTALRSFRIVVSSKLPADGGPDVIGCGVSRLFLPDPDSHVWYFLIGCNHGDIGKQCECECYYHFGCTMDDGTIEPGRRGMCKHILTVFRTFGFRLEGDVVLQTPSLTAEQMRRLGKHTEPI</sequence>